<dbReference type="GO" id="GO:0008270">
    <property type="term" value="F:zinc ion binding"/>
    <property type="evidence" value="ECO:0007669"/>
    <property type="project" value="InterPro"/>
</dbReference>
<evidence type="ECO:0000313" key="6">
    <source>
        <dbReference type="Proteomes" id="UP000697127"/>
    </source>
</evidence>
<feature type="region of interest" description="Disordered" evidence="3">
    <location>
        <begin position="36"/>
        <end position="56"/>
    </location>
</feature>
<evidence type="ECO:0000256" key="3">
    <source>
        <dbReference type="SAM" id="MobiDB-lite"/>
    </source>
</evidence>
<comment type="subcellular location">
    <subcellularLocation>
        <location evidence="1">Nucleus</location>
    </subcellularLocation>
</comment>
<dbReference type="Pfam" id="PF07967">
    <property type="entry name" value="zf-C3HC"/>
    <property type="match status" value="1"/>
</dbReference>
<accession>A0A9P6WN73</accession>
<evidence type="ECO:0000313" key="5">
    <source>
        <dbReference type="EMBL" id="KAG0690192.1"/>
    </source>
</evidence>
<dbReference type="InterPro" id="IPR012935">
    <property type="entry name" value="NuBaID_N"/>
</dbReference>
<evidence type="ECO:0000256" key="1">
    <source>
        <dbReference type="ARBA" id="ARBA00004123"/>
    </source>
</evidence>
<feature type="compositionally biased region" description="Low complexity" evidence="3">
    <location>
        <begin position="36"/>
        <end position="53"/>
    </location>
</feature>
<dbReference type="GO" id="GO:0005634">
    <property type="term" value="C:nucleus"/>
    <property type="evidence" value="ECO:0007669"/>
    <property type="project" value="UniProtKB-SubCell"/>
</dbReference>
<keyword evidence="2" id="KW-0539">Nucleus</keyword>
<dbReference type="PANTHER" id="PTHR15835">
    <property type="entry name" value="NUCLEAR-INTERACTING PARTNER OF ALK"/>
    <property type="match status" value="1"/>
</dbReference>
<dbReference type="Proteomes" id="UP000697127">
    <property type="component" value="Unassembled WGS sequence"/>
</dbReference>
<protein>
    <recommendedName>
        <fullName evidence="4">C3HC-type domain-containing protein</fullName>
    </recommendedName>
</protein>
<proteinExistence type="predicted"/>
<sequence>MGDKDKTVTNININKNSSATANAILNILQQISISPSKNSPLTNLNSNSNNNNSIGEHHKLNRSALQHLHSLPKSLIPKRRLSSSSSFDGLTVTSNDKTNKKQLIYLRGQQQHKVNNNCGNNRPFPSPLSRSHFIKRLSTFSVLNWTINDIKLSPLFCAAQGFKCHPMRKNELHCTSCHSTIIIKLPENPDNKLESEYNLRKNKKAFNNLHHTDNYNQILNNTDKYELPYQYQLFEMLDDELEDELNDDIHIYETLVNSYVSRLSTDHYHSCSFLPLLPLSPNDDNYYITSKDIVRETVKFNNRLNVMKKNKYKLIGKNFKRSFLTSDEIQFLKEYLRKYSDNDNDIDIDIVDDDNDDNYNNISNNKEKSSNSTNKMNLSTNLTINPSLDVILPALLGWELKIQKFYNEKFLLLNCECCTRRILLSTIDVNMNANNFEDIEELNACPYKAQIPVSEEMTEFDEAIKVANPHGNSTSSNYYGDDEDDDMIDLEQEHDSWCCMRQGWRVVLEGLRSYADVEMPAPTMVPSTTSSSQGSSREITELYNTNMDNLRNF</sequence>
<keyword evidence="6" id="KW-1185">Reference proteome</keyword>
<organism evidence="5 6">
    <name type="scientific">Pichia californica</name>
    <dbReference type="NCBI Taxonomy" id="460514"/>
    <lineage>
        <taxon>Eukaryota</taxon>
        <taxon>Fungi</taxon>
        <taxon>Dikarya</taxon>
        <taxon>Ascomycota</taxon>
        <taxon>Saccharomycotina</taxon>
        <taxon>Pichiomycetes</taxon>
        <taxon>Pichiales</taxon>
        <taxon>Pichiaceae</taxon>
        <taxon>Pichia</taxon>
    </lineage>
</organism>
<name>A0A9P6WN73_9ASCO</name>
<dbReference type="EMBL" id="PUHW01000042">
    <property type="protein sequence ID" value="KAG0690192.1"/>
    <property type="molecule type" value="Genomic_DNA"/>
</dbReference>
<comment type="caution">
    <text evidence="5">The sequence shown here is derived from an EMBL/GenBank/DDBJ whole genome shotgun (WGS) entry which is preliminary data.</text>
</comment>
<dbReference type="PANTHER" id="PTHR15835:SF6">
    <property type="entry name" value="ZINC FINGER C3HC-TYPE PROTEIN 1"/>
    <property type="match status" value="1"/>
</dbReference>
<evidence type="ECO:0000256" key="2">
    <source>
        <dbReference type="ARBA" id="ARBA00023242"/>
    </source>
</evidence>
<gene>
    <name evidence="5" type="ORF">C6P40_003660</name>
</gene>
<reference evidence="5" key="1">
    <citation type="submission" date="2020-11" db="EMBL/GenBank/DDBJ databases">
        <title>Kefir isolates.</title>
        <authorList>
            <person name="Marcisauskas S."/>
            <person name="Kim Y."/>
            <person name="Blasche S."/>
        </authorList>
    </citation>
    <scope>NUCLEOTIDE SEQUENCE</scope>
    <source>
        <strain evidence="5">Olga-1</strain>
    </source>
</reference>
<feature type="domain" description="C3HC-type" evidence="4">
    <location>
        <begin position="127"/>
        <end position="211"/>
    </location>
</feature>
<evidence type="ECO:0000259" key="4">
    <source>
        <dbReference type="Pfam" id="PF07967"/>
    </source>
</evidence>
<dbReference type="AlphaFoldDB" id="A0A9P6WN73"/>